<dbReference type="KEGG" id="pars:DRW48_02510"/>
<evidence type="ECO:0000256" key="6">
    <source>
        <dbReference type="ARBA" id="ARBA00022723"/>
    </source>
</evidence>
<evidence type="ECO:0000313" key="17">
    <source>
        <dbReference type="EMBL" id="AXC51025.1"/>
    </source>
</evidence>
<evidence type="ECO:0000256" key="12">
    <source>
        <dbReference type="ARBA" id="ARBA00023157"/>
    </source>
</evidence>
<evidence type="ECO:0000256" key="9">
    <source>
        <dbReference type="ARBA" id="ARBA00022989"/>
    </source>
</evidence>
<evidence type="ECO:0000256" key="13">
    <source>
        <dbReference type="ARBA" id="ARBA00023180"/>
    </source>
</evidence>
<dbReference type="AlphaFoldDB" id="A0A344PNS0"/>
<dbReference type="GO" id="GO:0046872">
    <property type="term" value="F:metal ion binding"/>
    <property type="evidence" value="ECO:0007669"/>
    <property type="project" value="UniProtKB-KW"/>
</dbReference>
<keyword evidence="7" id="KW-0256">Endoplasmic reticulum</keyword>
<name>A0A344PNS0_9RHOB</name>
<evidence type="ECO:0000256" key="7">
    <source>
        <dbReference type="ARBA" id="ARBA00022824"/>
    </source>
</evidence>
<evidence type="ECO:0000256" key="10">
    <source>
        <dbReference type="ARBA" id="ARBA00023034"/>
    </source>
</evidence>
<keyword evidence="3" id="KW-0328">Glycosyltransferase</keyword>
<feature type="domain" description="DUF5927" evidence="16">
    <location>
        <begin position="261"/>
        <end position="544"/>
    </location>
</feature>
<gene>
    <name evidence="17" type="ORF">DRW48_02510</name>
</gene>
<keyword evidence="4 17" id="KW-0808">Transferase</keyword>
<dbReference type="OrthoDB" id="7943907at2"/>
<evidence type="ECO:0000256" key="3">
    <source>
        <dbReference type="ARBA" id="ARBA00022676"/>
    </source>
</evidence>
<evidence type="ECO:0000256" key="2">
    <source>
        <dbReference type="ARBA" id="ARBA00004648"/>
    </source>
</evidence>
<accession>A0A344PNS0</accession>
<proteinExistence type="predicted"/>
<keyword evidence="5" id="KW-0812">Transmembrane</keyword>
<dbReference type="Pfam" id="PF02485">
    <property type="entry name" value="Branch"/>
    <property type="match status" value="1"/>
</dbReference>
<keyword evidence="18" id="KW-1185">Reference proteome</keyword>
<evidence type="ECO:0000256" key="14">
    <source>
        <dbReference type="ARBA" id="ARBA00042865"/>
    </source>
</evidence>
<keyword evidence="6" id="KW-0479">Metal-binding</keyword>
<dbReference type="InterPro" id="IPR003406">
    <property type="entry name" value="Glyco_trans_14"/>
</dbReference>
<reference evidence="18" key="1">
    <citation type="submission" date="2018-07" db="EMBL/GenBank/DDBJ databases">
        <title>Genome sequencing of Paracoccus sp. SC2-6.</title>
        <authorList>
            <person name="Heo J."/>
            <person name="Kim S.-J."/>
            <person name="Kwon S.-W."/>
        </authorList>
    </citation>
    <scope>NUCLEOTIDE SEQUENCE [LARGE SCALE GENOMIC DNA]</scope>
    <source>
        <strain evidence="18">SC2-6</strain>
    </source>
</reference>
<keyword evidence="11" id="KW-0472">Membrane</keyword>
<dbReference type="PANTHER" id="PTHR46025">
    <property type="entry name" value="XYLOSYLTRANSFERASE OXT"/>
    <property type="match status" value="1"/>
</dbReference>
<evidence type="ECO:0000256" key="15">
    <source>
        <dbReference type="SAM" id="MobiDB-lite"/>
    </source>
</evidence>
<dbReference type="InterPro" id="IPR043538">
    <property type="entry name" value="XYLT"/>
</dbReference>
<dbReference type="PANTHER" id="PTHR46025:SF3">
    <property type="entry name" value="XYLOSYLTRANSFERASE OXT"/>
    <property type="match status" value="1"/>
</dbReference>
<keyword evidence="9" id="KW-1133">Transmembrane helix</keyword>
<dbReference type="GO" id="GO:0016020">
    <property type="term" value="C:membrane"/>
    <property type="evidence" value="ECO:0007669"/>
    <property type="project" value="InterPro"/>
</dbReference>
<protein>
    <recommendedName>
        <fullName evidence="14">Peptide O-xylosyltransferase</fullName>
    </recommendedName>
</protein>
<dbReference type="InterPro" id="IPR045971">
    <property type="entry name" value="DUF5927"/>
</dbReference>
<feature type="region of interest" description="Disordered" evidence="15">
    <location>
        <begin position="532"/>
        <end position="558"/>
    </location>
</feature>
<keyword evidence="13" id="KW-0325">Glycoprotein</keyword>
<evidence type="ECO:0000313" key="18">
    <source>
        <dbReference type="Proteomes" id="UP000252023"/>
    </source>
</evidence>
<keyword evidence="8" id="KW-0735">Signal-anchor</keyword>
<dbReference type="Pfam" id="PF19349">
    <property type="entry name" value="DUF5927"/>
    <property type="match status" value="1"/>
</dbReference>
<dbReference type="GO" id="GO:0015012">
    <property type="term" value="P:heparan sulfate proteoglycan biosynthetic process"/>
    <property type="evidence" value="ECO:0007669"/>
    <property type="project" value="TreeGrafter"/>
</dbReference>
<evidence type="ECO:0000256" key="4">
    <source>
        <dbReference type="ARBA" id="ARBA00022679"/>
    </source>
</evidence>
<evidence type="ECO:0000256" key="11">
    <source>
        <dbReference type="ARBA" id="ARBA00023136"/>
    </source>
</evidence>
<evidence type="ECO:0000259" key="16">
    <source>
        <dbReference type="Pfam" id="PF19349"/>
    </source>
</evidence>
<comment type="subcellular location">
    <subcellularLocation>
        <location evidence="2">Endoplasmic reticulum membrane</location>
        <topology evidence="2">Single-pass type II membrane protein</topology>
    </subcellularLocation>
    <subcellularLocation>
        <location evidence="1">Golgi apparatus membrane</location>
        <topology evidence="1">Single-pass type II membrane protein</topology>
    </subcellularLocation>
</comment>
<keyword evidence="12" id="KW-1015">Disulfide bond</keyword>
<dbReference type="GO" id="GO:0050650">
    <property type="term" value="P:chondroitin sulfate proteoglycan biosynthetic process"/>
    <property type="evidence" value="ECO:0007669"/>
    <property type="project" value="TreeGrafter"/>
</dbReference>
<organism evidence="17 18">
    <name type="scientific">Paracoccus suum</name>
    <dbReference type="NCBI Taxonomy" id="2259340"/>
    <lineage>
        <taxon>Bacteria</taxon>
        <taxon>Pseudomonadati</taxon>
        <taxon>Pseudomonadota</taxon>
        <taxon>Alphaproteobacteria</taxon>
        <taxon>Rhodobacterales</taxon>
        <taxon>Paracoccaceae</taxon>
        <taxon>Paracoccus</taxon>
    </lineage>
</organism>
<dbReference type="EMBL" id="CP030918">
    <property type="protein sequence ID" value="AXC51025.1"/>
    <property type="molecule type" value="Genomic_DNA"/>
</dbReference>
<evidence type="ECO:0000256" key="1">
    <source>
        <dbReference type="ARBA" id="ARBA00004323"/>
    </source>
</evidence>
<evidence type="ECO:0000256" key="8">
    <source>
        <dbReference type="ARBA" id="ARBA00022968"/>
    </source>
</evidence>
<dbReference type="Proteomes" id="UP000252023">
    <property type="component" value="Chromosome"/>
</dbReference>
<keyword evidence="10" id="KW-0333">Golgi apparatus</keyword>
<sequence length="558" mass="64059">MLCHEKMPVAARMARRWHQGGAAVAIHTDRKIGPQIMAEFRAHLVDLPNIHHVEHRRDCEWGMFSLVEATLDAAAQLLALHPDVTHVLLASGSCLPLRPIADLRAYLALDPRRDYIESVTAHDVGWTVGGLNEERFTLRFPFSWRKRRWLFDRFVDLQRRYKLHRHIPDGLVPHLGSQWWCLTRRTLEAILNDPRRDEIDHYFRYVWVPDESYFQTLVRRHSTTIESRSLTLSKFDSQGKPYTFYDDHLQMLEDSGCFVARKIWPRARALLSHFPRPVGEVPSTAEPQPAHIDRLINRAVARRDLGRPGLYMQSRFPRKDKENGKTAAAYALFQGFNDIFPDFEDWLAERVDADVHGHLFGREAAEFAGRTEIGPGGLSWQPALRDHDPQGFLASLIRMSRRRQVFMQSPRDHQTLDWFMATDPNCSMYIITGAWMIPLMGSEMPFDDVRRIAAHLQRRESHQIEVLRSVWTKARVRRWDLADFLARPGAILDTVVAELGRGPVGTDDIPAMRPVDGMPHFLQALRNAGLQPQLTGDFPTPAPKPRIPKSPPEAPADA</sequence>
<evidence type="ECO:0000256" key="5">
    <source>
        <dbReference type="ARBA" id="ARBA00022692"/>
    </source>
</evidence>
<dbReference type="GO" id="GO:0030158">
    <property type="term" value="F:protein xylosyltransferase activity"/>
    <property type="evidence" value="ECO:0007669"/>
    <property type="project" value="InterPro"/>
</dbReference>
<feature type="compositionally biased region" description="Pro residues" evidence="15">
    <location>
        <begin position="540"/>
        <end position="558"/>
    </location>
</feature>